<dbReference type="SUPFAM" id="SSF52540">
    <property type="entry name" value="P-loop containing nucleoside triphosphate hydrolases"/>
    <property type="match status" value="2"/>
</dbReference>
<evidence type="ECO:0000256" key="9">
    <source>
        <dbReference type="ARBA" id="ARBA00023136"/>
    </source>
</evidence>
<evidence type="ECO:0000256" key="4">
    <source>
        <dbReference type="ARBA" id="ARBA00022475"/>
    </source>
</evidence>
<gene>
    <name evidence="12" type="ORF">SAMN05445756_2036</name>
</gene>
<evidence type="ECO:0000313" key="13">
    <source>
        <dbReference type="Proteomes" id="UP000198122"/>
    </source>
</evidence>
<dbReference type="OrthoDB" id="8036461at2"/>
<accession>A0A212U5R7</accession>
<keyword evidence="5" id="KW-0997">Cell inner membrane</keyword>
<dbReference type="Pfam" id="PF00005">
    <property type="entry name" value="ABC_tran"/>
    <property type="match status" value="2"/>
</dbReference>
<keyword evidence="9" id="KW-0472">Membrane</keyword>
<dbReference type="CDD" id="cd03257">
    <property type="entry name" value="ABC_NikE_OppD_transporters"/>
    <property type="match status" value="1"/>
</dbReference>
<keyword evidence="7 12" id="KW-0067">ATP-binding</keyword>
<dbReference type="EMBL" id="FYEZ01000003">
    <property type="protein sequence ID" value="SNC73579.1"/>
    <property type="molecule type" value="Genomic_DNA"/>
</dbReference>
<name>A0A212U5R7_9MICO</name>
<dbReference type="GO" id="GO:0016887">
    <property type="term" value="F:ATP hydrolysis activity"/>
    <property type="evidence" value="ECO:0007669"/>
    <property type="project" value="InterPro"/>
</dbReference>
<feature type="domain" description="ABC transporter" evidence="11">
    <location>
        <begin position="365"/>
        <end position="576"/>
    </location>
</feature>
<keyword evidence="13" id="KW-1185">Reference proteome</keyword>
<evidence type="ECO:0000256" key="3">
    <source>
        <dbReference type="ARBA" id="ARBA00022448"/>
    </source>
</evidence>
<protein>
    <submittedName>
        <fullName evidence="12">Peptide/nickel transport system ATP-binding protein</fullName>
    </submittedName>
</protein>
<comment type="similarity">
    <text evidence="2">Belongs to the ABC transporter superfamily.</text>
</comment>
<dbReference type="InterPro" id="IPR003439">
    <property type="entry name" value="ABC_transporter-like_ATP-bd"/>
</dbReference>
<dbReference type="PANTHER" id="PTHR43297:SF14">
    <property type="entry name" value="ATPASE AAA-TYPE CORE DOMAIN-CONTAINING PROTEIN"/>
    <property type="match status" value="1"/>
</dbReference>
<dbReference type="InterPro" id="IPR003593">
    <property type="entry name" value="AAA+_ATPase"/>
</dbReference>
<dbReference type="SMART" id="SM00382">
    <property type="entry name" value="AAA"/>
    <property type="match status" value="2"/>
</dbReference>
<dbReference type="InterPro" id="IPR027417">
    <property type="entry name" value="P-loop_NTPase"/>
</dbReference>
<dbReference type="RefSeq" id="WP_088819009.1">
    <property type="nucleotide sequence ID" value="NZ_FYEZ01000003.1"/>
</dbReference>
<reference evidence="12 13" key="1">
    <citation type="submission" date="2017-06" db="EMBL/GenBank/DDBJ databases">
        <authorList>
            <person name="Kim H.J."/>
            <person name="Triplett B.A."/>
        </authorList>
    </citation>
    <scope>NUCLEOTIDE SEQUENCE [LARGE SCALE GENOMIC DNA]</scope>
    <source>
        <strain evidence="12 13">DSM 22179</strain>
    </source>
</reference>
<evidence type="ECO:0000259" key="11">
    <source>
        <dbReference type="PROSITE" id="PS50893"/>
    </source>
</evidence>
<proteinExistence type="inferred from homology"/>
<evidence type="ECO:0000256" key="6">
    <source>
        <dbReference type="ARBA" id="ARBA00022741"/>
    </source>
</evidence>
<comment type="subcellular location">
    <subcellularLocation>
        <location evidence="1">Cell membrane</location>
        <topology evidence="1">Peripheral membrane protein</topology>
    </subcellularLocation>
</comment>
<evidence type="ECO:0000256" key="8">
    <source>
        <dbReference type="ARBA" id="ARBA00022967"/>
    </source>
</evidence>
<dbReference type="PANTHER" id="PTHR43297">
    <property type="entry name" value="OLIGOPEPTIDE TRANSPORT ATP-BINDING PROTEIN APPD"/>
    <property type="match status" value="1"/>
</dbReference>
<keyword evidence="6" id="KW-0547">Nucleotide-binding</keyword>
<sequence length="578" mass="59161">MTRPGGGTGPQVPRSAPDPAAEVRGLGVRIPLGGGSFVHAAHEVSLALRPGRVHALVGESGCGKSVLASALVGLLPAGSRVSGALHVAGHALTPDDEDAWLHLRGHHVGLVAQSAGTQLTPTRRVGPQVAETLRAVCPGAHGLRGRRLKELVAHRLEGVGLDAAVTRSYPHELSGGMAARVGYVLATAGEPAVLLADEPTASLDAESREAVLDLLRRAADDGAAVLLITHDLASLTARPGRVDELSVMYAGQVVDHGPAEQLLAPPEDTGAGRHPYTRALVAALPRHGLHPIPGAPPSLVDALEPPSVEERLAGDGASPHRAPSPHRARHTPPGCSAVERTSRDGGPAAAKASSPDVSPAGTPALELRGVTAAPSPRAPEVLREVDLTLAPGTTTAVIGPNGAGKSTLCRVAAGLVTPRHGELHVAGRPVPPGATASGVAMLFQSPRRSVSPRMTLAQAVAEPLRTAGLRGEELRRAVLEAAAEVGLTPDLLRRRPAAVSDGQLQRAALARALVQEPQVLIADEATAMLDPATTASVVGILRERAARGAAVLVISHDAELLTAWCDGPGDRVLPLADL</sequence>
<evidence type="ECO:0000256" key="5">
    <source>
        <dbReference type="ARBA" id="ARBA00022519"/>
    </source>
</evidence>
<dbReference type="Proteomes" id="UP000198122">
    <property type="component" value="Unassembled WGS sequence"/>
</dbReference>
<evidence type="ECO:0000313" key="12">
    <source>
        <dbReference type="EMBL" id="SNC73579.1"/>
    </source>
</evidence>
<dbReference type="PROSITE" id="PS50893">
    <property type="entry name" value="ABC_TRANSPORTER_2"/>
    <property type="match status" value="2"/>
</dbReference>
<evidence type="ECO:0000256" key="10">
    <source>
        <dbReference type="SAM" id="MobiDB-lite"/>
    </source>
</evidence>
<keyword evidence="8" id="KW-1278">Translocase</keyword>
<dbReference type="GO" id="GO:0005524">
    <property type="term" value="F:ATP binding"/>
    <property type="evidence" value="ECO:0007669"/>
    <property type="project" value="UniProtKB-KW"/>
</dbReference>
<feature type="region of interest" description="Disordered" evidence="10">
    <location>
        <begin position="310"/>
        <end position="363"/>
    </location>
</feature>
<evidence type="ECO:0000256" key="2">
    <source>
        <dbReference type="ARBA" id="ARBA00005417"/>
    </source>
</evidence>
<evidence type="ECO:0000256" key="7">
    <source>
        <dbReference type="ARBA" id="ARBA00022840"/>
    </source>
</evidence>
<dbReference type="GO" id="GO:0005886">
    <property type="term" value="C:plasma membrane"/>
    <property type="evidence" value="ECO:0007669"/>
    <property type="project" value="UniProtKB-SubCell"/>
</dbReference>
<organism evidence="12 13">
    <name type="scientific">Kytococcus aerolatus</name>
    <dbReference type="NCBI Taxonomy" id="592308"/>
    <lineage>
        <taxon>Bacteria</taxon>
        <taxon>Bacillati</taxon>
        <taxon>Actinomycetota</taxon>
        <taxon>Actinomycetes</taxon>
        <taxon>Micrococcales</taxon>
        <taxon>Kytococcaceae</taxon>
        <taxon>Kytococcus</taxon>
    </lineage>
</organism>
<keyword evidence="4" id="KW-1003">Cell membrane</keyword>
<evidence type="ECO:0000256" key="1">
    <source>
        <dbReference type="ARBA" id="ARBA00004202"/>
    </source>
</evidence>
<dbReference type="AlphaFoldDB" id="A0A212U5R7"/>
<keyword evidence="3" id="KW-0813">Transport</keyword>
<dbReference type="InterPro" id="IPR050388">
    <property type="entry name" value="ABC_Ni/Peptide_Import"/>
</dbReference>
<feature type="domain" description="ABC transporter" evidence="11">
    <location>
        <begin position="23"/>
        <end position="275"/>
    </location>
</feature>
<dbReference type="Gene3D" id="3.40.50.300">
    <property type="entry name" value="P-loop containing nucleotide triphosphate hydrolases"/>
    <property type="match status" value="2"/>
</dbReference>